<evidence type="ECO:0000313" key="2">
    <source>
        <dbReference type="Proteomes" id="UP000237105"/>
    </source>
</evidence>
<proteinExistence type="predicted"/>
<dbReference type="Gene3D" id="3.20.20.70">
    <property type="entry name" value="Aldolase class I"/>
    <property type="match status" value="1"/>
</dbReference>
<protein>
    <submittedName>
        <fullName evidence="1">Aldolase-type TIM barrel</fullName>
    </submittedName>
</protein>
<evidence type="ECO:0000313" key="1">
    <source>
        <dbReference type="EMBL" id="PON42552.1"/>
    </source>
</evidence>
<keyword evidence="2" id="KW-1185">Reference proteome</keyword>
<dbReference type="AlphaFoldDB" id="A0A2P5B195"/>
<organism evidence="1 2">
    <name type="scientific">Parasponia andersonii</name>
    <name type="common">Sponia andersonii</name>
    <dbReference type="NCBI Taxonomy" id="3476"/>
    <lineage>
        <taxon>Eukaryota</taxon>
        <taxon>Viridiplantae</taxon>
        <taxon>Streptophyta</taxon>
        <taxon>Embryophyta</taxon>
        <taxon>Tracheophyta</taxon>
        <taxon>Spermatophyta</taxon>
        <taxon>Magnoliopsida</taxon>
        <taxon>eudicotyledons</taxon>
        <taxon>Gunneridae</taxon>
        <taxon>Pentapetalae</taxon>
        <taxon>rosids</taxon>
        <taxon>fabids</taxon>
        <taxon>Rosales</taxon>
        <taxon>Cannabaceae</taxon>
        <taxon>Parasponia</taxon>
    </lineage>
</organism>
<reference evidence="2" key="1">
    <citation type="submission" date="2016-06" db="EMBL/GenBank/DDBJ databases">
        <title>Parallel loss of symbiosis genes in relatives of nitrogen-fixing non-legume Parasponia.</title>
        <authorList>
            <person name="Van Velzen R."/>
            <person name="Holmer R."/>
            <person name="Bu F."/>
            <person name="Rutten L."/>
            <person name="Van Zeijl A."/>
            <person name="Liu W."/>
            <person name="Santuari L."/>
            <person name="Cao Q."/>
            <person name="Sharma T."/>
            <person name="Shen D."/>
            <person name="Roswanjaya Y."/>
            <person name="Wardhani T."/>
            <person name="Kalhor M.S."/>
            <person name="Jansen J."/>
            <person name="Van den Hoogen J."/>
            <person name="Gungor B."/>
            <person name="Hartog M."/>
            <person name="Hontelez J."/>
            <person name="Verver J."/>
            <person name="Yang W.-C."/>
            <person name="Schijlen E."/>
            <person name="Repin R."/>
            <person name="Schilthuizen M."/>
            <person name="Schranz E."/>
            <person name="Heidstra R."/>
            <person name="Miyata K."/>
            <person name="Fedorova E."/>
            <person name="Kohlen W."/>
            <person name="Bisseling T."/>
            <person name="Smit S."/>
            <person name="Geurts R."/>
        </authorList>
    </citation>
    <scope>NUCLEOTIDE SEQUENCE [LARGE SCALE GENOMIC DNA]</scope>
    <source>
        <strain evidence="2">cv. WU1-14</strain>
    </source>
</reference>
<dbReference type="EMBL" id="JXTB01000390">
    <property type="protein sequence ID" value="PON42552.1"/>
    <property type="molecule type" value="Genomic_DNA"/>
</dbReference>
<gene>
    <name evidence="1" type="ORF">PanWU01x14_281070</name>
</gene>
<accession>A0A2P5B195</accession>
<name>A0A2P5B195_PARAD</name>
<dbReference type="InterPro" id="IPR013785">
    <property type="entry name" value="Aldolase_TIM"/>
</dbReference>
<sequence>MAEAKAEGADLVELRIDFMSFSNVSQVEKLIKQRTLPAILSPMYLCYHIRLIARFLSSSSSFLCLGGISSTILGCSPMSLNTKETREDDVDEAMLAAAYKKIR</sequence>
<comment type="caution">
    <text evidence="1">The sequence shown here is derived from an EMBL/GenBank/DDBJ whole genome shotgun (WGS) entry which is preliminary data.</text>
</comment>
<dbReference type="Proteomes" id="UP000237105">
    <property type="component" value="Unassembled WGS sequence"/>
</dbReference>